<comment type="caution">
    <text evidence="2">The sequence shown here is derived from an EMBL/GenBank/DDBJ whole genome shotgun (WGS) entry which is preliminary data.</text>
</comment>
<evidence type="ECO:0000313" key="3">
    <source>
        <dbReference type="Proteomes" id="UP000275267"/>
    </source>
</evidence>
<proteinExistence type="predicted"/>
<organism evidence="2 3">
    <name type="scientific">Panicum miliaceum</name>
    <name type="common">Proso millet</name>
    <name type="synonym">Broomcorn millet</name>
    <dbReference type="NCBI Taxonomy" id="4540"/>
    <lineage>
        <taxon>Eukaryota</taxon>
        <taxon>Viridiplantae</taxon>
        <taxon>Streptophyta</taxon>
        <taxon>Embryophyta</taxon>
        <taxon>Tracheophyta</taxon>
        <taxon>Spermatophyta</taxon>
        <taxon>Magnoliopsida</taxon>
        <taxon>Liliopsida</taxon>
        <taxon>Poales</taxon>
        <taxon>Poaceae</taxon>
        <taxon>PACMAD clade</taxon>
        <taxon>Panicoideae</taxon>
        <taxon>Panicodae</taxon>
        <taxon>Paniceae</taxon>
        <taxon>Panicinae</taxon>
        <taxon>Panicum</taxon>
        <taxon>Panicum sect. Panicum</taxon>
    </lineage>
</organism>
<reference evidence="3" key="1">
    <citation type="journal article" date="2019" name="Nat. Commun.">
        <title>The genome of broomcorn millet.</title>
        <authorList>
            <person name="Zou C."/>
            <person name="Miki D."/>
            <person name="Li D."/>
            <person name="Tang Q."/>
            <person name="Xiao L."/>
            <person name="Rajput S."/>
            <person name="Deng P."/>
            <person name="Jia W."/>
            <person name="Huang R."/>
            <person name="Zhang M."/>
            <person name="Sun Y."/>
            <person name="Hu J."/>
            <person name="Fu X."/>
            <person name="Schnable P.S."/>
            <person name="Li F."/>
            <person name="Zhang H."/>
            <person name="Feng B."/>
            <person name="Zhu X."/>
            <person name="Liu R."/>
            <person name="Schnable J.C."/>
            <person name="Zhu J.-K."/>
            <person name="Zhang H."/>
        </authorList>
    </citation>
    <scope>NUCLEOTIDE SEQUENCE [LARGE SCALE GENOMIC DNA]</scope>
</reference>
<keyword evidence="3" id="KW-1185">Reference proteome</keyword>
<accession>A0A3L6S0S6</accession>
<name>A0A3L6S0S6_PANMI</name>
<feature type="region of interest" description="Disordered" evidence="1">
    <location>
        <begin position="1"/>
        <end position="60"/>
    </location>
</feature>
<dbReference type="EMBL" id="PQIB02000006">
    <property type="protein sequence ID" value="RLN12764.1"/>
    <property type="molecule type" value="Genomic_DNA"/>
</dbReference>
<gene>
    <name evidence="2" type="ORF">C2845_PM09G10820</name>
</gene>
<feature type="compositionally biased region" description="Basic and acidic residues" evidence="1">
    <location>
        <begin position="28"/>
        <end position="38"/>
    </location>
</feature>
<evidence type="ECO:0000313" key="2">
    <source>
        <dbReference type="EMBL" id="RLN12764.1"/>
    </source>
</evidence>
<dbReference type="Proteomes" id="UP000275267">
    <property type="component" value="Unassembled WGS sequence"/>
</dbReference>
<protein>
    <submittedName>
        <fullName evidence="2">Uncharacterized protein</fullName>
    </submittedName>
</protein>
<evidence type="ECO:0000256" key="1">
    <source>
        <dbReference type="SAM" id="MobiDB-lite"/>
    </source>
</evidence>
<feature type="compositionally biased region" description="Polar residues" evidence="1">
    <location>
        <begin position="1"/>
        <end position="27"/>
    </location>
</feature>
<dbReference type="AlphaFoldDB" id="A0A3L6S0S6"/>
<sequence>MMSLTNNRAAAGHATTTQPTHPSVGSTDSRKGHLESNHRHATAMLPAPAVSPSWGKRQSH</sequence>